<comment type="caution">
    <text evidence="2">The sequence shown here is derived from an EMBL/GenBank/DDBJ whole genome shotgun (WGS) entry which is preliminary data.</text>
</comment>
<accession>A0A095SFA1</accession>
<gene>
    <name evidence="2" type="ORF">Y5S_03502</name>
</gene>
<dbReference type="Proteomes" id="UP000029444">
    <property type="component" value="Unassembled WGS sequence"/>
</dbReference>
<dbReference type="EMBL" id="ARXV01000020">
    <property type="protein sequence ID" value="KGD63227.1"/>
    <property type="molecule type" value="Genomic_DNA"/>
</dbReference>
<dbReference type="PATRIC" id="fig|1177154.3.peg.3510"/>
<evidence type="ECO:0000313" key="3">
    <source>
        <dbReference type="Proteomes" id="UP000029444"/>
    </source>
</evidence>
<sequence length="319" mass="35928">MRWPAPFRKYYERWLARRLPRAPLVILNQRRIFIFPTGYGFFYLGVAALLFIGGINYENNLILALSFLLASLFLVAILHTYRNLSGLGLRNGGSESGYAGESGSLGVTLFSDNRAHHCIWLKWEGQPAQQISVPADTESRLWLNLALPRRGRVLAPRMKVESFFPLGLLRTWSYVSLDHYCLAWPSPQPSAECPAEGGQEHAKVVTNGKAGNDEFRGLRGYVPGDSLRRIDWKGYARGMGLNTKLFEEPAGGRLWLDWDVLEGIGREQRLSILCYWTLQLDQQHQPYGLRLPGMTLAPDTGDTHRLRVLDALAAFPEAG</sequence>
<proteinExistence type="predicted"/>
<organism evidence="2 3">
    <name type="scientific">Alcanivorax nanhaiticus</name>
    <dbReference type="NCBI Taxonomy" id="1177154"/>
    <lineage>
        <taxon>Bacteria</taxon>
        <taxon>Pseudomonadati</taxon>
        <taxon>Pseudomonadota</taxon>
        <taxon>Gammaproteobacteria</taxon>
        <taxon>Oceanospirillales</taxon>
        <taxon>Alcanivoracaceae</taxon>
        <taxon>Alcanivorax</taxon>
    </lineage>
</organism>
<dbReference type="AlphaFoldDB" id="A0A095SFA1"/>
<keyword evidence="1" id="KW-0472">Membrane</keyword>
<dbReference type="RefSeq" id="WP_035234941.1">
    <property type="nucleotide sequence ID" value="NZ_ARXV01000020.1"/>
</dbReference>
<dbReference type="PANTHER" id="PTHR34351:SF1">
    <property type="entry name" value="SLR1927 PROTEIN"/>
    <property type="match status" value="1"/>
</dbReference>
<dbReference type="PANTHER" id="PTHR34351">
    <property type="entry name" value="SLR1927 PROTEIN-RELATED"/>
    <property type="match status" value="1"/>
</dbReference>
<reference evidence="2 3" key="1">
    <citation type="submission" date="2012-09" db="EMBL/GenBank/DDBJ databases">
        <title>Genome Sequence of alkane-degrading Bacterium Alcanivorax sp. 19-m-6.</title>
        <authorList>
            <person name="Lai Q."/>
            <person name="Shao Z."/>
        </authorList>
    </citation>
    <scope>NUCLEOTIDE SEQUENCE [LARGE SCALE GENOMIC DNA]</scope>
    <source>
        <strain evidence="2 3">19-m-6</strain>
    </source>
</reference>
<evidence type="ECO:0000256" key="1">
    <source>
        <dbReference type="SAM" id="Phobius"/>
    </source>
</evidence>
<name>A0A095SFA1_9GAMM</name>
<dbReference type="STRING" id="1177154.Y5S_03502"/>
<feature type="transmembrane region" description="Helical" evidence="1">
    <location>
        <begin position="61"/>
        <end position="81"/>
    </location>
</feature>
<protein>
    <submittedName>
        <fullName evidence="2">Uncharacterized protein</fullName>
    </submittedName>
</protein>
<evidence type="ECO:0000313" key="2">
    <source>
        <dbReference type="EMBL" id="KGD63227.1"/>
    </source>
</evidence>
<feature type="transmembrane region" description="Helical" evidence="1">
    <location>
        <begin position="32"/>
        <end position="55"/>
    </location>
</feature>
<keyword evidence="1" id="KW-1133">Transmembrane helix</keyword>
<keyword evidence="1" id="KW-0812">Transmembrane</keyword>
<dbReference type="OrthoDB" id="5298497at2"/>
<keyword evidence="3" id="KW-1185">Reference proteome</keyword>
<dbReference type="eggNOG" id="COG1721">
    <property type="taxonomic scope" value="Bacteria"/>
</dbReference>